<name>A0A4R3YU37_9GAMM</name>
<protein>
    <submittedName>
        <fullName evidence="1">Uncharacterized protein</fullName>
    </submittedName>
</protein>
<organism evidence="1 2">
    <name type="scientific">Biostraticola tofi</name>
    <dbReference type="NCBI Taxonomy" id="466109"/>
    <lineage>
        <taxon>Bacteria</taxon>
        <taxon>Pseudomonadati</taxon>
        <taxon>Pseudomonadota</taxon>
        <taxon>Gammaproteobacteria</taxon>
        <taxon>Enterobacterales</taxon>
        <taxon>Bruguierivoracaceae</taxon>
        <taxon>Biostraticola</taxon>
    </lineage>
</organism>
<accession>A0A4R3YU37</accession>
<gene>
    <name evidence="1" type="ORF">EDC52_10415</name>
</gene>
<dbReference type="EMBL" id="SMCR01000004">
    <property type="protein sequence ID" value="TCV96575.1"/>
    <property type="molecule type" value="Genomic_DNA"/>
</dbReference>
<dbReference type="Gene3D" id="3.90.176.10">
    <property type="entry name" value="Toxin ADP-ribosyltransferase, Chain A, domain 1"/>
    <property type="match status" value="1"/>
</dbReference>
<evidence type="ECO:0000313" key="1">
    <source>
        <dbReference type="EMBL" id="TCV96575.1"/>
    </source>
</evidence>
<keyword evidence="2" id="KW-1185">Reference proteome</keyword>
<reference evidence="1 2" key="1">
    <citation type="submission" date="2019-03" db="EMBL/GenBank/DDBJ databases">
        <title>Genomic Encyclopedia of Type Strains, Phase IV (KMG-IV): sequencing the most valuable type-strain genomes for metagenomic binning, comparative biology and taxonomic classification.</title>
        <authorList>
            <person name="Goeker M."/>
        </authorList>
    </citation>
    <scope>NUCLEOTIDE SEQUENCE [LARGE SCALE GENOMIC DNA]</scope>
    <source>
        <strain evidence="1 2">DSM 19580</strain>
    </source>
</reference>
<dbReference type="Proteomes" id="UP000295719">
    <property type="component" value="Unassembled WGS sequence"/>
</dbReference>
<proteinExistence type="predicted"/>
<dbReference type="AlphaFoldDB" id="A0A4R3YU37"/>
<comment type="caution">
    <text evidence="1">The sequence shown here is derived from an EMBL/GenBank/DDBJ whole genome shotgun (WGS) entry which is preliminary data.</text>
</comment>
<evidence type="ECO:0000313" key="2">
    <source>
        <dbReference type="Proteomes" id="UP000295719"/>
    </source>
</evidence>
<sequence>MNRSVEQLKESHAYKNECYELLCELAANQIDSPDIDEFNAAGSDRVNNFLRDINQISMPADATDAASAMLDIYEKMQDFPGRAYRVMTTAAGVYGAKIGVGDIVMDKGFMSASALPVNCLDWKNSWVRKQTAVDSDMVILIIESGTPKKNAGSAFLPDHILVKPNTLLRVENMLDSQDDEGHEIKIISLSHGWRGTEVKNIFSGEVY</sequence>
<dbReference type="SUPFAM" id="SSF56399">
    <property type="entry name" value="ADP-ribosylation"/>
    <property type="match status" value="1"/>
</dbReference>